<accession>A0A9W4S716</accession>
<evidence type="ECO:0000256" key="3">
    <source>
        <dbReference type="ARBA" id="ARBA00022741"/>
    </source>
</evidence>
<evidence type="ECO:0000256" key="9">
    <source>
        <dbReference type="SAM" id="MobiDB-lite"/>
    </source>
</evidence>
<dbReference type="Proteomes" id="UP001152533">
    <property type="component" value="Unassembled WGS sequence"/>
</dbReference>
<evidence type="ECO:0000256" key="5">
    <source>
        <dbReference type="ARBA" id="ARBA00022840"/>
    </source>
</evidence>
<dbReference type="PROSITE" id="PS00108">
    <property type="entry name" value="PROTEIN_KINASE_ST"/>
    <property type="match status" value="1"/>
</dbReference>
<feature type="compositionally biased region" description="Polar residues" evidence="9">
    <location>
        <begin position="195"/>
        <end position="204"/>
    </location>
</feature>
<gene>
    <name evidence="11" type="ORF">CGXH109_LOCUS142403</name>
</gene>
<feature type="binding site" evidence="7">
    <location>
        <begin position="80"/>
        <end position="81"/>
    </location>
    <ligand>
        <name>ATP</name>
        <dbReference type="ChEBI" id="CHEBI:30616"/>
    </ligand>
</feature>
<dbReference type="InterPro" id="IPR008271">
    <property type="entry name" value="Ser/Thr_kinase_AS"/>
</dbReference>
<dbReference type="PANTHER" id="PTHR24350">
    <property type="entry name" value="SERINE/THREONINE-PROTEIN KINASE IAL-RELATED"/>
    <property type="match status" value="1"/>
</dbReference>
<keyword evidence="12" id="KW-1185">Reference proteome</keyword>
<sequence length="204" mass="22772">MVECQRTLRHPSILRLYGHFDTPHDIYLVLEYTCGGDLFDHMQSKGPLDEGECARYIAQMAFALVYLHRKRVMHRDFKPENILIGLHDDVLDPSGLRNTLCGTPAYLAPEIPMMHRVGGYYDERVDAWSLGVLMYELLGGVVEEPRLDINRTEGVGLTRPCGVRKNTLQSLSPDARGLMEQAIASGRTEPEDSAAGSTVTPLDS</sequence>
<dbReference type="SUPFAM" id="SSF56112">
    <property type="entry name" value="Protein kinase-like (PK-like)"/>
    <property type="match status" value="1"/>
</dbReference>
<feature type="active site" description="Proton acceptor" evidence="6">
    <location>
        <position position="76"/>
    </location>
</feature>
<dbReference type="GO" id="GO:0005524">
    <property type="term" value="F:ATP binding"/>
    <property type="evidence" value="ECO:0007669"/>
    <property type="project" value="UniProtKB-KW"/>
</dbReference>
<dbReference type="PROSITE" id="PS50011">
    <property type="entry name" value="PROTEIN_KINASE_DOM"/>
    <property type="match status" value="1"/>
</dbReference>
<comment type="caution">
    <text evidence="11">The sequence shown here is derived from an EMBL/GenBank/DDBJ whole genome shotgun (WGS) entry which is preliminary data.</text>
</comment>
<keyword evidence="2" id="KW-0808">Transferase</keyword>
<evidence type="ECO:0000256" key="6">
    <source>
        <dbReference type="PIRSR" id="PIRSR630616-1"/>
    </source>
</evidence>
<feature type="region of interest" description="Disordered" evidence="9">
    <location>
        <begin position="180"/>
        <end position="204"/>
    </location>
</feature>
<dbReference type="GO" id="GO:0004674">
    <property type="term" value="F:protein serine/threonine kinase activity"/>
    <property type="evidence" value="ECO:0007669"/>
    <property type="project" value="UniProtKB-KW"/>
</dbReference>
<evidence type="ECO:0000313" key="11">
    <source>
        <dbReference type="EMBL" id="CAI0654842.1"/>
    </source>
</evidence>
<feature type="domain" description="Protein kinase" evidence="10">
    <location>
        <begin position="1"/>
        <end position="204"/>
    </location>
</feature>
<feature type="cross-link" description="Glycyl lysine isopeptide (Lys-Gly) (interchain with G-Cter in SUMO2)" evidence="8">
    <location>
        <position position="78"/>
    </location>
</feature>
<protein>
    <recommendedName>
        <fullName evidence="10">Protein kinase domain-containing protein</fullName>
    </recommendedName>
</protein>
<dbReference type="InterPro" id="IPR000719">
    <property type="entry name" value="Prot_kinase_dom"/>
</dbReference>
<evidence type="ECO:0000256" key="1">
    <source>
        <dbReference type="ARBA" id="ARBA00022527"/>
    </source>
</evidence>
<organism evidence="11 12">
    <name type="scientific">Colletotrichum noveboracense</name>
    <dbReference type="NCBI Taxonomy" id="2664923"/>
    <lineage>
        <taxon>Eukaryota</taxon>
        <taxon>Fungi</taxon>
        <taxon>Dikarya</taxon>
        <taxon>Ascomycota</taxon>
        <taxon>Pezizomycotina</taxon>
        <taxon>Sordariomycetes</taxon>
        <taxon>Hypocreomycetidae</taxon>
        <taxon>Glomerellales</taxon>
        <taxon>Glomerellaceae</taxon>
        <taxon>Colletotrichum</taxon>
        <taxon>Colletotrichum gloeosporioides species complex</taxon>
    </lineage>
</organism>
<dbReference type="Pfam" id="PF00069">
    <property type="entry name" value="Pkinase"/>
    <property type="match status" value="1"/>
</dbReference>
<dbReference type="Gene3D" id="1.10.510.10">
    <property type="entry name" value="Transferase(Phosphotransferase) domain 1"/>
    <property type="match status" value="1"/>
</dbReference>
<keyword evidence="4" id="KW-0418">Kinase</keyword>
<evidence type="ECO:0000256" key="7">
    <source>
        <dbReference type="PIRSR" id="PIRSR630616-2"/>
    </source>
</evidence>
<reference evidence="11" key="1">
    <citation type="submission" date="2022-08" db="EMBL/GenBank/DDBJ databases">
        <authorList>
            <person name="Giroux E."/>
            <person name="Giroux E."/>
        </authorList>
    </citation>
    <scope>NUCLEOTIDE SEQUENCE</scope>
    <source>
        <strain evidence="11">H1091258</strain>
    </source>
</reference>
<evidence type="ECO:0000256" key="4">
    <source>
        <dbReference type="ARBA" id="ARBA00022777"/>
    </source>
</evidence>
<evidence type="ECO:0000256" key="8">
    <source>
        <dbReference type="PIRSR" id="PIRSR630616-3"/>
    </source>
</evidence>
<keyword evidence="3 7" id="KW-0547">Nucleotide-binding</keyword>
<evidence type="ECO:0000256" key="2">
    <source>
        <dbReference type="ARBA" id="ARBA00022679"/>
    </source>
</evidence>
<dbReference type="InterPro" id="IPR011009">
    <property type="entry name" value="Kinase-like_dom_sf"/>
</dbReference>
<keyword evidence="1" id="KW-0723">Serine/threonine-protein kinase</keyword>
<evidence type="ECO:0000259" key="10">
    <source>
        <dbReference type="PROSITE" id="PS50011"/>
    </source>
</evidence>
<dbReference type="AlphaFoldDB" id="A0A9W4S716"/>
<keyword evidence="5 7" id="KW-0067">ATP-binding</keyword>
<evidence type="ECO:0000313" key="12">
    <source>
        <dbReference type="Proteomes" id="UP001152533"/>
    </source>
</evidence>
<name>A0A9W4S716_9PEZI</name>
<dbReference type="EMBL" id="CAMGZC010002406">
    <property type="protein sequence ID" value="CAI0654842.1"/>
    <property type="molecule type" value="Genomic_DNA"/>
</dbReference>
<dbReference type="InterPro" id="IPR030616">
    <property type="entry name" value="Aur-like"/>
</dbReference>
<proteinExistence type="predicted"/>